<dbReference type="GO" id="GO:0042597">
    <property type="term" value="C:periplasmic space"/>
    <property type="evidence" value="ECO:0007669"/>
    <property type="project" value="InterPro"/>
</dbReference>
<keyword evidence="6" id="KW-0812">Transmembrane</keyword>
<evidence type="ECO:0000256" key="3">
    <source>
        <dbReference type="ARBA" id="ARBA00022729"/>
    </source>
</evidence>
<comment type="subcellular location">
    <subcellularLocation>
        <location evidence="1">Cell envelope</location>
    </subcellularLocation>
</comment>
<dbReference type="GO" id="GO:0006825">
    <property type="term" value="P:copper ion transport"/>
    <property type="evidence" value="ECO:0007669"/>
    <property type="project" value="InterPro"/>
</dbReference>
<keyword evidence="6" id="KW-0472">Membrane</keyword>
<keyword evidence="6" id="KW-1133">Transmembrane helix</keyword>
<dbReference type="InterPro" id="IPR014755">
    <property type="entry name" value="Cu-Rt/internalin_Ig-like"/>
</dbReference>
<protein>
    <submittedName>
        <fullName evidence="9">Copper transport protein YcnJ</fullName>
    </submittedName>
</protein>
<accession>A0A0F0LC32</accession>
<dbReference type="Pfam" id="PF04234">
    <property type="entry name" value="CopC"/>
    <property type="match status" value="1"/>
</dbReference>
<feature type="region of interest" description="Disordered" evidence="5">
    <location>
        <begin position="136"/>
        <end position="166"/>
    </location>
</feature>
<evidence type="ECO:0000256" key="5">
    <source>
        <dbReference type="SAM" id="MobiDB-lite"/>
    </source>
</evidence>
<dbReference type="InterPro" id="IPR014756">
    <property type="entry name" value="Ig_E-set"/>
</dbReference>
<evidence type="ECO:0000313" key="9">
    <source>
        <dbReference type="EMBL" id="KJL29131.1"/>
    </source>
</evidence>
<dbReference type="OrthoDB" id="5242236at2"/>
<proteinExistence type="predicted"/>
<keyword evidence="2" id="KW-0479">Metal-binding</keyword>
<dbReference type="InterPro" id="IPR007348">
    <property type="entry name" value="CopC_dom"/>
</dbReference>
<keyword evidence="3 7" id="KW-0732">Signal</keyword>
<reference evidence="9 10" key="1">
    <citation type="submission" date="2015-02" db="EMBL/GenBank/DDBJ databases">
        <title>Draft genome sequences of ten Microbacterium spp. with emphasis on heavy metal contaminated environments.</title>
        <authorList>
            <person name="Corretto E."/>
        </authorList>
    </citation>
    <scope>NUCLEOTIDE SEQUENCE [LARGE SCALE GENOMIC DNA]</scope>
    <source>
        <strain evidence="9 10">BEL4b</strain>
    </source>
</reference>
<dbReference type="RefSeq" id="WP_045279135.1">
    <property type="nucleotide sequence ID" value="NZ_JYIW01000024.1"/>
</dbReference>
<dbReference type="GO" id="GO:0005507">
    <property type="term" value="F:copper ion binding"/>
    <property type="evidence" value="ECO:0007669"/>
    <property type="project" value="InterPro"/>
</dbReference>
<feature type="transmembrane region" description="Helical" evidence="6">
    <location>
        <begin position="172"/>
        <end position="193"/>
    </location>
</feature>
<dbReference type="SUPFAM" id="SSF81296">
    <property type="entry name" value="E set domains"/>
    <property type="match status" value="1"/>
</dbReference>
<dbReference type="Gene3D" id="2.60.40.1220">
    <property type="match status" value="1"/>
</dbReference>
<dbReference type="PANTHER" id="PTHR34820:SF4">
    <property type="entry name" value="INNER MEMBRANE PROTEIN YEBZ"/>
    <property type="match status" value="1"/>
</dbReference>
<evidence type="ECO:0000259" key="8">
    <source>
        <dbReference type="Pfam" id="PF04234"/>
    </source>
</evidence>
<comment type="caution">
    <text evidence="9">The sequence shown here is derived from an EMBL/GenBank/DDBJ whole genome shotgun (WGS) entry which is preliminary data.</text>
</comment>
<evidence type="ECO:0000313" key="10">
    <source>
        <dbReference type="Proteomes" id="UP000033640"/>
    </source>
</evidence>
<dbReference type="AlphaFoldDB" id="A0A0F0LC32"/>
<dbReference type="PATRIC" id="fig|82380.11.peg.1793"/>
<evidence type="ECO:0000256" key="4">
    <source>
        <dbReference type="ARBA" id="ARBA00023008"/>
    </source>
</evidence>
<evidence type="ECO:0000256" key="1">
    <source>
        <dbReference type="ARBA" id="ARBA00004196"/>
    </source>
</evidence>
<dbReference type="Proteomes" id="UP000033640">
    <property type="component" value="Unassembled WGS sequence"/>
</dbReference>
<feature type="domain" description="CopC" evidence="8">
    <location>
        <begin position="28"/>
        <end position="126"/>
    </location>
</feature>
<feature type="compositionally biased region" description="Low complexity" evidence="5">
    <location>
        <begin position="154"/>
        <end position="166"/>
    </location>
</feature>
<dbReference type="PANTHER" id="PTHR34820">
    <property type="entry name" value="INNER MEMBRANE PROTEIN YEBZ"/>
    <property type="match status" value="1"/>
</dbReference>
<sequence length="213" mass="21527">MSPVRRIAVGLAVAAVAVLAIAAPASAHDALVSSTPGVDERLDAAPESIVLTFSGELLVLGDSTLGAVVIVVDENGRDWVSGDVEVSGNTVTTPVDPGMPDAGYQVRWQVVSEDGHPISGIVPFTIGDAEPMAATNANDAASEPSDADADASTDTDTAPDQTTTDADGIPRVLLIGAGGAVLAAAAFTLYRILRRPRTASAAPESGDAAEEQL</sequence>
<gene>
    <name evidence="9" type="primary">ycnJ</name>
    <name evidence="9" type="ORF">RS83_01757</name>
</gene>
<dbReference type="InterPro" id="IPR032694">
    <property type="entry name" value="CopC/D"/>
</dbReference>
<dbReference type="GO" id="GO:0030313">
    <property type="term" value="C:cell envelope"/>
    <property type="evidence" value="ECO:0007669"/>
    <property type="project" value="UniProtKB-SubCell"/>
</dbReference>
<name>A0A0F0LC32_9MICO</name>
<organism evidence="9 10">
    <name type="scientific">Microbacterium oxydans</name>
    <dbReference type="NCBI Taxonomy" id="82380"/>
    <lineage>
        <taxon>Bacteria</taxon>
        <taxon>Bacillati</taxon>
        <taxon>Actinomycetota</taxon>
        <taxon>Actinomycetes</taxon>
        <taxon>Micrococcales</taxon>
        <taxon>Microbacteriaceae</taxon>
        <taxon>Microbacterium</taxon>
    </lineage>
</organism>
<evidence type="ECO:0000256" key="7">
    <source>
        <dbReference type="SAM" id="SignalP"/>
    </source>
</evidence>
<dbReference type="GO" id="GO:0046688">
    <property type="term" value="P:response to copper ion"/>
    <property type="evidence" value="ECO:0007669"/>
    <property type="project" value="InterPro"/>
</dbReference>
<dbReference type="GO" id="GO:0005886">
    <property type="term" value="C:plasma membrane"/>
    <property type="evidence" value="ECO:0007669"/>
    <property type="project" value="TreeGrafter"/>
</dbReference>
<feature type="chain" id="PRO_5039506434" evidence="7">
    <location>
        <begin position="28"/>
        <end position="213"/>
    </location>
</feature>
<evidence type="ECO:0000256" key="6">
    <source>
        <dbReference type="SAM" id="Phobius"/>
    </source>
</evidence>
<evidence type="ECO:0000256" key="2">
    <source>
        <dbReference type="ARBA" id="ARBA00022723"/>
    </source>
</evidence>
<keyword evidence="4" id="KW-0186">Copper</keyword>
<dbReference type="EMBL" id="JYIW01000024">
    <property type="protein sequence ID" value="KJL29131.1"/>
    <property type="molecule type" value="Genomic_DNA"/>
</dbReference>
<feature type="signal peptide" evidence="7">
    <location>
        <begin position="1"/>
        <end position="27"/>
    </location>
</feature>